<dbReference type="Gene3D" id="6.10.250.690">
    <property type="match status" value="1"/>
</dbReference>
<proteinExistence type="predicted"/>
<dbReference type="InterPro" id="IPR039420">
    <property type="entry name" value="WalR-like"/>
</dbReference>
<evidence type="ECO:0000256" key="3">
    <source>
        <dbReference type="ARBA" id="ARBA00023163"/>
    </source>
</evidence>
<dbReference type="GO" id="GO:0006355">
    <property type="term" value="P:regulation of DNA-templated transcription"/>
    <property type="evidence" value="ECO:0007669"/>
    <property type="project" value="InterPro"/>
</dbReference>
<dbReference type="InterPro" id="IPR036388">
    <property type="entry name" value="WH-like_DNA-bd_sf"/>
</dbReference>
<feature type="non-terminal residue" evidence="6">
    <location>
        <position position="181"/>
    </location>
</feature>
<dbReference type="PROSITE" id="PS51755">
    <property type="entry name" value="OMPR_PHOB"/>
    <property type="match status" value="1"/>
</dbReference>
<dbReference type="PROSITE" id="PS50110">
    <property type="entry name" value="RESPONSE_REGULATORY"/>
    <property type="match status" value="1"/>
</dbReference>
<dbReference type="PANTHER" id="PTHR48111:SF67">
    <property type="entry name" value="TRANSCRIPTIONAL REGULATORY PROTEIN TCTD"/>
    <property type="match status" value="1"/>
</dbReference>
<dbReference type="EMBL" id="UINC01211563">
    <property type="protein sequence ID" value="SVE35509.1"/>
    <property type="molecule type" value="Genomic_DNA"/>
</dbReference>
<dbReference type="GO" id="GO:0005829">
    <property type="term" value="C:cytosol"/>
    <property type="evidence" value="ECO:0007669"/>
    <property type="project" value="TreeGrafter"/>
</dbReference>
<keyword evidence="3" id="KW-0804">Transcription</keyword>
<dbReference type="InterPro" id="IPR001867">
    <property type="entry name" value="OmpR/PhoB-type_DNA-bd"/>
</dbReference>
<feature type="domain" description="OmpR/PhoB-type" evidence="5">
    <location>
        <begin position="114"/>
        <end position="181"/>
    </location>
</feature>
<protein>
    <recommendedName>
        <fullName evidence="7">Response regulatory domain-containing protein</fullName>
    </recommendedName>
</protein>
<accession>A0A383CTZ4</accession>
<gene>
    <name evidence="6" type="ORF">METZ01_LOCUS488363</name>
</gene>
<evidence type="ECO:0008006" key="7">
    <source>
        <dbReference type="Google" id="ProtNLM"/>
    </source>
</evidence>
<keyword evidence="2" id="KW-0238">DNA-binding</keyword>
<reference evidence="6" key="1">
    <citation type="submission" date="2018-05" db="EMBL/GenBank/DDBJ databases">
        <authorList>
            <person name="Lanie J.A."/>
            <person name="Ng W.-L."/>
            <person name="Kazmierczak K.M."/>
            <person name="Andrzejewski T.M."/>
            <person name="Davidsen T.M."/>
            <person name="Wayne K.J."/>
            <person name="Tettelin H."/>
            <person name="Glass J.I."/>
            <person name="Rusch D."/>
            <person name="Podicherti R."/>
            <person name="Tsui H.-C.T."/>
            <person name="Winkler M.E."/>
        </authorList>
    </citation>
    <scope>NUCLEOTIDE SEQUENCE</scope>
</reference>
<evidence type="ECO:0000313" key="6">
    <source>
        <dbReference type="EMBL" id="SVE35509.1"/>
    </source>
</evidence>
<sequence length="181" mass="20284">MLAEGIEKVLLDEGHSVDYFFDGGIADAHLRHEGADLAIIDINLPTLDGISIIKNTRKRKQHFPIIILTARSVTSDRVKGLDAGADDYLVKPFKMAELDARIRALSRRNINLLSETESIGDLNYNRASRRLYLGSQEIELNRRELTLFEILLHKKGQYISKSSLADTQYGIGSDISMNAVE</sequence>
<dbReference type="InterPro" id="IPR011006">
    <property type="entry name" value="CheY-like_superfamily"/>
</dbReference>
<dbReference type="SMART" id="SM00448">
    <property type="entry name" value="REC"/>
    <property type="match status" value="1"/>
</dbReference>
<dbReference type="InterPro" id="IPR001789">
    <property type="entry name" value="Sig_transdc_resp-reg_receiver"/>
</dbReference>
<evidence type="ECO:0000259" key="4">
    <source>
        <dbReference type="PROSITE" id="PS50110"/>
    </source>
</evidence>
<dbReference type="SUPFAM" id="SSF46894">
    <property type="entry name" value="C-terminal effector domain of the bipartite response regulators"/>
    <property type="match status" value="1"/>
</dbReference>
<dbReference type="AlphaFoldDB" id="A0A383CTZ4"/>
<evidence type="ECO:0000259" key="5">
    <source>
        <dbReference type="PROSITE" id="PS51755"/>
    </source>
</evidence>
<dbReference type="Gene3D" id="1.10.10.10">
    <property type="entry name" value="Winged helix-like DNA-binding domain superfamily/Winged helix DNA-binding domain"/>
    <property type="match status" value="1"/>
</dbReference>
<dbReference type="PANTHER" id="PTHR48111">
    <property type="entry name" value="REGULATOR OF RPOS"/>
    <property type="match status" value="1"/>
</dbReference>
<name>A0A383CTZ4_9ZZZZ</name>
<organism evidence="6">
    <name type="scientific">marine metagenome</name>
    <dbReference type="NCBI Taxonomy" id="408172"/>
    <lineage>
        <taxon>unclassified sequences</taxon>
        <taxon>metagenomes</taxon>
        <taxon>ecological metagenomes</taxon>
    </lineage>
</organism>
<feature type="domain" description="Response regulatory" evidence="4">
    <location>
        <begin position="1"/>
        <end position="106"/>
    </location>
</feature>
<dbReference type="GO" id="GO:0032993">
    <property type="term" value="C:protein-DNA complex"/>
    <property type="evidence" value="ECO:0007669"/>
    <property type="project" value="TreeGrafter"/>
</dbReference>
<dbReference type="GO" id="GO:0000156">
    <property type="term" value="F:phosphorelay response regulator activity"/>
    <property type="evidence" value="ECO:0007669"/>
    <property type="project" value="TreeGrafter"/>
</dbReference>
<dbReference type="Pfam" id="PF00072">
    <property type="entry name" value="Response_reg"/>
    <property type="match status" value="1"/>
</dbReference>
<dbReference type="InterPro" id="IPR016032">
    <property type="entry name" value="Sig_transdc_resp-reg_C-effctor"/>
</dbReference>
<dbReference type="SUPFAM" id="SSF52172">
    <property type="entry name" value="CheY-like"/>
    <property type="match status" value="1"/>
</dbReference>
<evidence type="ECO:0000256" key="2">
    <source>
        <dbReference type="ARBA" id="ARBA00023125"/>
    </source>
</evidence>
<dbReference type="GO" id="GO:0000976">
    <property type="term" value="F:transcription cis-regulatory region binding"/>
    <property type="evidence" value="ECO:0007669"/>
    <property type="project" value="TreeGrafter"/>
</dbReference>
<dbReference type="Gene3D" id="3.40.50.2300">
    <property type="match status" value="1"/>
</dbReference>
<evidence type="ECO:0000256" key="1">
    <source>
        <dbReference type="ARBA" id="ARBA00023015"/>
    </source>
</evidence>
<keyword evidence="1" id="KW-0805">Transcription regulation</keyword>